<dbReference type="PROSITE" id="PS50977">
    <property type="entry name" value="HTH_TETR_2"/>
    <property type="match status" value="1"/>
</dbReference>
<dbReference type="InterPro" id="IPR036271">
    <property type="entry name" value="Tet_transcr_reg_TetR-rel_C_sf"/>
</dbReference>
<dbReference type="KEGG" id="pdx:Psed_4418"/>
<dbReference type="EMBL" id="CP002593">
    <property type="protein sequence ID" value="AEA26575.1"/>
    <property type="molecule type" value="Genomic_DNA"/>
</dbReference>
<evidence type="ECO:0000256" key="2">
    <source>
        <dbReference type="ARBA" id="ARBA00023125"/>
    </source>
</evidence>
<dbReference type="STRING" id="675635.Psed_4418"/>
<evidence type="ECO:0000259" key="5">
    <source>
        <dbReference type="PROSITE" id="PS50977"/>
    </source>
</evidence>
<dbReference type="AlphaFoldDB" id="F4CYK5"/>
<protein>
    <submittedName>
        <fullName evidence="6">Regulatory protein TetR</fullName>
    </submittedName>
</protein>
<proteinExistence type="predicted"/>
<keyword evidence="1" id="KW-0805">Transcription regulation</keyword>
<keyword evidence="2 4" id="KW-0238">DNA-binding</keyword>
<dbReference type="Gene3D" id="1.10.357.10">
    <property type="entry name" value="Tetracycline Repressor, domain 2"/>
    <property type="match status" value="1"/>
</dbReference>
<accession>F4CYK5</accession>
<dbReference type="InterPro" id="IPR009057">
    <property type="entry name" value="Homeodomain-like_sf"/>
</dbReference>
<dbReference type="HOGENOM" id="CLU_069356_15_1_11"/>
<dbReference type="InterPro" id="IPR001647">
    <property type="entry name" value="HTH_TetR"/>
</dbReference>
<dbReference type="InterPro" id="IPR050109">
    <property type="entry name" value="HTH-type_TetR-like_transc_reg"/>
</dbReference>
<evidence type="ECO:0000256" key="3">
    <source>
        <dbReference type="ARBA" id="ARBA00023163"/>
    </source>
</evidence>
<gene>
    <name evidence="6" type="ordered locus">Psed_4418</name>
</gene>
<dbReference type="GO" id="GO:0000976">
    <property type="term" value="F:transcription cis-regulatory region binding"/>
    <property type="evidence" value="ECO:0007669"/>
    <property type="project" value="TreeGrafter"/>
</dbReference>
<feature type="domain" description="HTH tetR-type" evidence="5">
    <location>
        <begin position="12"/>
        <end position="72"/>
    </location>
</feature>
<keyword evidence="3" id="KW-0804">Transcription</keyword>
<sequence>MRGMPQPRIARSQRRDQLVAAALDVAEREGVPAMSVRRVAEAANVSLGLVHYCFTDKDDLVAAVASRIVEELEAAGVGALVDVGAGSLGDALRAGVRGLWASLSANRSRQLVTYEITTHALRQEGLHDVAVAQYRVSEGAVSAFLLHAAMTTGHHWTRPVEDLAGTTLALIDGVTLRWLVDGDDEGALARLDAFADALLCDACEDPLARPAAGDA</sequence>
<dbReference type="SUPFAM" id="SSF48498">
    <property type="entry name" value="Tetracyclin repressor-like, C-terminal domain"/>
    <property type="match status" value="1"/>
</dbReference>
<evidence type="ECO:0000256" key="4">
    <source>
        <dbReference type="PROSITE-ProRule" id="PRU00335"/>
    </source>
</evidence>
<dbReference type="eggNOG" id="COG1309">
    <property type="taxonomic scope" value="Bacteria"/>
</dbReference>
<feature type="DNA-binding region" description="H-T-H motif" evidence="4">
    <location>
        <begin position="35"/>
        <end position="54"/>
    </location>
</feature>
<evidence type="ECO:0000313" key="7">
    <source>
        <dbReference type="Proteomes" id="UP000007809"/>
    </source>
</evidence>
<name>F4CYK5_PSEUX</name>
<organism evidence="6 7">
    <name type="scientific">Pseudonocardia dioxanivorans (strain ATCC 55486 / DSM 44775 / JCM 13855 / CB1190)</name>
    <dbReference type="NCBI Taxonomy" id="675635"/>
    <lineage>
        <taxon>Bacteria</taxon>
        <taxon>Bacillati</taxon>
        <taxon>Actinomycetota</taxon>
        <taxon>Actinomycetes</taxon>
        <taxon>Pseudonocardiales</taxon>
        <taxon>Pseudonocardiaceae</taxon>
        <taxon>Pseudonocardia</taxon>
    </lineage>
</organism>
<reference evidence="6 7" key="1">
    <citation type="journal article" date="2011" name="J. Bacteriol.">
        <title>Genome sequence of the 1,4-dioxane-degrading Pseudonocardia dioxanivorans strain CB1190.</title>
        <authorList>
            <person name="Sales C.M."/>
            <person name="Mahendra S."/>
            <person name="Grostern A."/>
            <person name="Parales R.E."/>
            <person name="Goodwin L.A."/>
            <person name="Woyke T."/>
            <person name="Nolan M."/>
            <person name="Lapidus A."/>
            <person name="Chertkov O."/>
            <person name="Ovchinnikova G."/>
            <person name="Sczyrba A."/>
            <person name="Alvarez-Cohen L."/>
        </authorList>
    </citation>
    <scope>NUCLEOTIDE SEQUENCE [LARGE SCALE GENOMIC DNA]</scope>
    <source>
        <strain evidence="7">ATCC 55486 / DSM 44775 / JCM 13855 / CB1190</strain>
    </source>
</reference>
<keyword evidence="7" id="KW-1185">Reference proteome</keyword>
<dbReference type="Proteomes" id="UP000007809">
    <property type="component" value="Chromosome"/>
</dbReference>
<dbReference type="Pfam" id="PF00440">
    <property type="entry name" value="TetR_N"/>
    <property type="match status" value="1"/>
</dbReference>
<evidence type="ECO:0000256" key="1">
    <source>
        <dbReference type="ARBA" id="ARBA00023015"/>
    </source>
</evidence>
<evidence type="ECO:0000313" key="6">
    <source>
        <dbReference type="EMBL" id="AEA26575.1"/>
    </source>
</evidence>
<dbReference type="PANTHER" id="PTHR30055">
    <property type="entry name" value="HTH-TYPE TRANSCRIPTIONAL REGULATOR RUTR"/>
    <property type="match status" value="1"/>
</dbReference>
<dbReference type="PANTHER" id="PTHR30055:SF234">
    <property type="entry name" value="HTH-TYPE TRANSCRIPTIONAL REGULATOR BETI"/>
    <property type="match status" value="1"/>
</dbReference>
<dbReference type="SUPFAM" id="SSF46689">
    <property type="entry name" value="Homeodomain-like"/>
    <property type="match status" value="1"/>
</dbReference>
<dbReference type="GO" id="GO:0003700">
    <property type="term" value="F:DNA-binding transcription factor activity"/>
    <property type="evidence" value="ECO:0007669"/>
    <property type="project" value="TreeGrafter"/>
</dbReference>